<dbReference type="Pfam" id="PF00327">
    <property type="entry name" value="Ribosomal_L30"/>
    <property type="match status" value="1"/>
</dbReference>
<evidence type="ECO:0000256" key="1">
    <source>
        <dbReference type="ARBA" id="ARBA00007594"/>
    </source>
</evidence>
<evidence type="ECO:0000259" key="6">
    <source>
        <dbReference type="Pfam" id="PF00327"/>
    </source>
</evidence>
<evidence type="ECO:0000313" key="7">
    <source>
        <dbReference type="EMBL" id="KAK8174280.1"/>
    </source>
</evidence>
<keyword evidence="8" id="KW-1185">Reference proteome</keyword>
<evidence type="ECO:0000256" key="4">
    <source>
        <dbReference type="ARBA" id="ARBA00035281"/>
    </source>
</evidence>
<dbReference type="EMBL" id="JBBWUH010000003">
    <property type="protein sequence ID" value="KAK8174280.1"/>
    <property type="molecule type" value="Genomic_DNA"/>
</dbReference>
<dbReference type="Proteomes" id="UP001456524">
    <property type="component" value="Unassembled WGS sequence"/>
</dbReference>
<comment type="similarity">
    <text evidence="1 5">Belongs to the universal ribosomal protein uL30 family.</text>
</comment>
<dbReference type="InterPro" id="IPR018038">
    <property type="entry name" value="Ribosomal_uL30_CS"/>
</dbReference>
<accession>A0ABR1Y124</accession>
<dbReference type="PANTHER" id="PTHR15892:SF2">
    <property type="entry name" value="LARGE RIBOSOMAL SUBUNIT PROTEIN UL30M"/>
    <property type="match status" value="1"/>
</dbReference>
<dbReference type="SUPFAM" id="SSF55129">
    <property type="entry name" value="Ribosomal protein L30p/L7e"/>
    <property type="match status" value="1"/>
</dbReference>
<proteinExistence type="inferred from homology"/>
<dbReference type="PANTHER" id="PTHR15892">
    <property type="entry name" value="MITOCHONDRIAL RIBOSOMAL PROTEIN L30"/>
    <property type="match status" value="1"/>
</dbReference>
<name>A0ABR1Y124_9PEZI</name>
<sequence length="89" mass="10189">MAYFRITLLRSAIALPNKTQGTLAALGLRKRMSTVYHPVTQSVAGMIMRVKELVDVHEVEKPLSKAEQRELRRPDPGYFVEKRAYERSS</sequence>
<protein>
    <recommendedName>
        <fullName evidence="4">Large ribosomal subunit protein uL30m</fullName>
    </recommendedName>
</protein>
<evidence type="ECO:0000256" key="5">
    <source>
        <dbReference type="RuleBase" id="RU003734"/>
    </source>
</evidence>
<dbReference type="NCBIfam" id="TIGR01308">
    <property type="entry name" value="rpmD_bact"/>
    <property type="match status" value="1"/>
</dbReference>
<evidence type="ECO:0000313" key="8">
    <source>
        <dbReference type="Proteomes" id="UP001456524"/>
    </source>
</evidence>
<dbReference type="InterPro" id="IPR036919">
    <property type="entry name" value="Ribo_uL30_ferredoxin-like_sf"/>
</dbReference>
<feature type="domain" description="Large ribosomal subunit protein uL30-like ferredoxin-like fold" evidence="6">
    <location>
        <begin position="4"/>
        <end position="54"/>
    </location>
</feature>
<dbReference type="PROSITE" id="PS00634">
    <property type="entry name" value="RIBOSOMAL_L30"/>
    <property type="match status" value="1"/>
</dbReference>
<evidence type="ECO:0000256" key="3">
    <source>
        <dbReference type="ARBA" id="ARBA00023274"/>
    </source>
</evidence>
<evidence type="ECO:0000256" key="2">
    <source>
        <dbReference type="ARBA" id="ARBA00022980"/>
    </source>
</evidence>
<comment type="caution">
    <text evidence="7">The sequence shown here is derived from an EMBL/GenBank/DDBJ whole genome shotgun (WGS) entry which is preliminary data.</text>
</comment>
<keyword evidence="2 5" id="KW-0689">Ribosomal protein</keyword>
<dbReference type="InterPro" id="IPR016082">
    <property type="entry name" value="Ribosomal_uL30_ferredoxin-like"/>
</dbReference>
<organism evidence="7 8">
    <name type="scientific">Phyllosticta citrichinensis</name>
    <dbReference type="NCBI Taxonomy" id="1130410"/>
    <lineage>
        <taxon>Eukaryota</taxon>
        <taxon>Fungi</taxon>
        <taxon>Dikarya</taxon>
        <taxon>Ascomycota</taxon>
        <taxon>Pezizomycotina</taxon>
        <taxon>Dothideomycetes</taxon>
        <taxon>Dothideomycetes incertae sedis</taxon>
        <taxon>Botryosphaeriales</taxon>
        <taxon>Phyllostictaceae</taxon>
        <taxon>Phyllosticta</taxon>
    </lineage>
</organism>
<gene>
    <name evidence="7" type="ORF">IWX90DRAFT_465170</name>
</gene>
<dbReference type="CDD" id="cd01658">
    <property type="entry name" value="Ribosomal_L30"/>
    <property type="match status" value="1"/>
</dbReference>
<dbReference type="InterPro" id="IPR005996">
    <property type="entry name" value="Ribosomal_uL30_bac-type"/>
</dbReference>
<reference evidence="7 8" key="1">
    <citation type="journal article" date="2022" name="G3 (Bethesda)">
        <title>Enemy or ally: a genomic approach to elucidate the lifestyle of Phyllosticta citrichinaensis.</title>
        <authorList>
            <person name="Buijs V.A."/>
            <person name="Groenewald J.Z."/>
            <person name="Haridas S."/>
            <person name="LaButti K.M."/>
            <person name="Lipzen A."/>
            <person name="Martin F.M."/>
            <person name="Barry K."/>
            <person name="Grigoriev I.V."/>
            <person name="Crous P.W."/>
            <person name="Seidl M.F."/>
        </authorList>
    </citation>
    <scope>NUCLEOTIDE SEQUENCE [LARGE SCALE GENOMIC DNA]</scope>
    <source>
        <strain evidence="7 8">CBS 129764</strain>
    </source>
</reference>
<keyword evidence="3 5" id="KW-0687">Ribonucleoprotein</keyword>
<dbReference type="Gene3D" id="3.30.1390.20">
    <property type="entry name" value="Ribosomal protein L30, ferredoxin-like fold domain"/>
    <property type="match status" value="1"/>
</dbReference>